<keyword evidence="1" id="KW-0819">tRNA processing</keyword>
<dbReference type="EMBL" id="CP002776">
    <property type="protein sequence ID" value="AEG32441.1"/>
    <property type="molecule type" value="Genomic_DNA"/>
</dbReference>
<organism evidence="3 4">
    <name type="scientific">Thiomicrospira cyclica (strain DSM 14477 / JCM 11371 / ALM1)</name>
    <name type="common">Thioalkalimicrobium cyclicum</name>
    <dbReference type="NCBI Taxonomy" id="717773"/>
    <lineage>
        <taxon>Bacteria</taxon>
        <taxon>Pseudomonadati</taxon>
        <taxon>Pseudomonadota</taxon>
        <taxon>Gammaproteobacteria</taxon>
        <taxon>Thiotrichales</taxon>
        <taxon>Piscirickettsiaceae</taxon>
        <taxon>Thiomicrospira</taxon>
    </lineage>
</organism>
<dbReference type="SUPFAM" id="SSF53335">
    <property type="entry name" value="S-adenosyl-L-methionine-dependent methyltransferases"/>
    <property type="match status" value="1"/>
</dbReference>
<dbReference type="Proteomes" id="UP000009232">
    <property type="component" value="Chromosome"/>
</dbReference>
<dbReference type="InterPro" id="IPR029063">
    <property type="entry name" value="SAM-dependent_MTases_sf"/>
</dbReference>
<dbReference type="Pfam" id="PF08241">
    <property type="entry name" value="Methyltransf_11"/>
    <property type="match status" value="1"/>
</dbReference>
<evidence type="ECO:0000256" key="1">
    <source>
        <dbReference type="HAMAP-Rule" id="MF_02057"/>
    </source>
</evidence>
<comment type="similarity">
    <text evidence="1">Belongs to the class I-like SAM-binding methyltransferase superfamily. CmoM family.</text>
</comment>
<dbReference type="InterPro" id="IPR013216">
    <property type="entry name" value="Methyltransf_11"/>
</dbReference>
<keyword evidence="1 3" id="KW-0808">Transferase</keyword>
<dbReference type="PANTHER" id="PTHR43861">
    <property type="entry name" value="TRANS-ACONITATE 2-METHYLTRANSFERASE-RELATED"/>
    <property type="match status" value="1"/>
</dbReference>
<dbReference type="STRING" id="717773.Thicy_1684"/>
<dbReference type="InterPro" id="IPR033664">
    <property type="entry name" value="Cmo5U_methylTrfase"/>
</dbReference>
<dbReference type="GO" id="GO:0032259">
    <property type="term" value="P:methylation"/>
    <property type="evidence" value="ECO:0007669"/>
    <property type="project" value="UniProtKB-KW"/>
</dbReference>
<protein>
    <recommendedName>
        <fullName evidence="1">tRNA 5-carboxymethoxyuridine methyltransferase</fullName>
        <ecNumber evidence="1">2.1.1.-</ecNumber>
    </recommendedName>
    <alternativeName>
        <fullName evidence="1">cmo5U methyltransferase</fullName>
    </alternativeName>
</protein>
<name>F6DBN9_THICA</name>
<dbReference type="AlphaFoldDB" id="F6DBN9"/>
<dbReference type="eggNOG" id="COG2227">
    <property type="taxonomic scope" value="Bacteria"/>
</dbReference>
<comment type="function">
    <text evidence="1">Catalyzes the methylation of 5-carboxymethoxyuridine (cmo5U) to form 5-methoxycarbonylmethoxyuridine (mcmo5U) at position 34 in tRNAs.</text>
</comment>
<dbReference type="CDD" id="cd02440">
    <property type="entry name" value="AdoMet_MTases"/>
    <property type="match status" value="1"/>
</dbReference>
<feature type="binding site" evidence="1">
    <location>
        <position position="30"/>
    </location>
    <ligand>
        <name>S-adenosyl-L-methionine</name>
        <dbReference type="ChEBI" id="CHEBI:59789"/>
    </ligand>
</feature>
<feature type="domain" description="Methyltransferase type 11" evidence="2">
    <location>
        <begin position="51"/>
        <end position="144"/>
    </location>
</feature>
<keyword evidence="1 3" id="KW-0489">Methyltransferase</keyword>
<dbReference type="GO" id="GO:0006400">
    <property type="term" value="P:tRNA modification"/>
    <property type="evidence" value="ECO:0007669"/>
    <property type="project" value="UniProtKB-UniRule"/>
</dbReference>
<dbReference type="OrthoDB" id="4697647at2"/>
<dbReference type="EC" id="2.1.1.-" evidence="1"/>
<reference evidence="3 4" key="1">
    <citation type="submission" date="2011-05" db="EMBL/GenBank/DDBJ databases">
        <title>Complete sequence of Thioalkalimicrobium cyclicum ALM1.</title>
        <authorList>
            <consortium name="US DOE Joint Genome Institute"/>
            <person name="Lucas S."/>
            <person name="Han J."/>
            <person name="Lapidus A."/>
            <person name="Cheng J.-F."/>
            <person name="Goodwin L."/>
            <person name="Pitluck S."/>
            <person name="Peters L."/>
            <person name="Mikhailova N."/>
            <person name="Davenport K."/>
            <person name="Han C."/>
            <person name="Tapia R."/>
            <person name="Land M."/>
            <person name="Hauser L."/>
            <person name="Kyrpides N."/>
            <person name="Ivanova N."/>
            <person name="Pagani I."/>
            <person name="Kappler U."/>
            <person name="Woyke T."/>
        </authorList>
    </citation>
    <scope>NUCLEOTIDE SEQUENCE [LARGE SCALE GENOMIC DNA]</scope>
    <source>
        <strain evidence="4">DSM 14477 / JCM 11371 / ALM1</strain>
    </source>
</reference>
<feature type="binding site" evidence="1">
    <location>
        <position position="117"/>
    </location>
    <ligand>
        <name>S-adenosyl-L-methionine</name>
        <dbReference type="ChEBI" id="CHEBI:59789"/>
    </ligand>
</feature>
<evidence type="ECO:0000313" key="3">
    <source>
        <dbReference type="EMBL" id="AEG32441.1"/>
    </source>
</evidence>
<dbReference type="GO" id="GO:0097697">
    <property type="term" value="F:tRNA (5-carboxymethoxyuridine(34)-5-O)-methyltransferase activity"/>
    <property type="evidence" value="ECO:0007669"/>
    <property type="project" value="UniProtKB-UniRule"/>
</dbReference>
<sequence>MSKPLKDRNFDPLITKFEQKVYGTVKGSWRLQCLQEDLAGLQQQPPLQIWDAGCGLGQISAWFAKAGHHVTLSDLSKKMVQRASEDFAEQNLSAEFLVSSVQKLAPQLPQFDLVLFHAVLEWLAEPEATFKQVMAKVKPNGYLSVLFYNRNAIVYTNVLKGSWRWQHILDDGYIGKGKKLTPPHPHYPETVKEWLTQAGFECQVQTGIRVFHDYLTHEVLANSDQAELMALEARFCRQPTYRDMGRYIHVLAYKSQNSTDPDEEMTK</sequence>
<evidence type="ECO:0000259" key="2">
    <source>
        <dbReference type="Pfam" id="PF08241"/>
    </source>
</evidence>
<keyword evidence="4" id="KW-1185">Reference proteome</keyword>
<feature type="binding site" evidence="1">
    <location>
        <position position="74"/>
    </location>
    <ligand>
        <name>S-adenosyl-L-methionine</name>
        <dbReference type="ChEBI" id="CHEBI:59789"/>
    </ligand>
</feature>
<comment type="caution">
    <text evidence="1">Lacks conserved residue(s) required for the propagation of feature annotation.</text>
</comment>
<gene>
    <name evidence="1" type="primary">cmoM</name>
    <name evidence="3" type="ordered locus">Thicy_1684</name>
</gene>
<dbReference type="HOGENOM" id="CLU_061533_0_1_6"/>
<comment type="catalytic activity">
    <reaction evidence="1">
        <text>5-carboxymethoxyuridine(34) in tRNA + S-adenosyl-L-methionine = 5-methoxycarbonylmethoxyuridine(34) in tRNA + S-adenosyl-L-homocysteine</text>
        <dbReference type="Rhea" id="RHEA:54080"/>
        <dbReference type="Rhea" id="RHEA-COMP:13383"/>
        <dbReference type="Rhea" id="RHEA-COMP:13781"/>
        <dbReference type="ChEBI" id="CHEBI:57856"/>
        <dbReference type="ChEBI" id="CHEBI:59789"/>
        <dbReference type="ChEBI" id="CHEBI:136879"/>
        <dbReference type="ChEBI" id="CHEBI:138053"/>
    </reaction>
</comment>
<evidence type="ECO:0000313" key="4">
    <source>
        <dbReference type="Proteomes" id="UP000009232"/>
    </source>
</evidence>
<dbReference type="KEGG" id="tcy:Thicy_1684"/>
<dbReference type="GO" id="GO:0008757">
    <property type="term" value="F:S-adenosylmethionine-dependent methyltransferase activity"/>
    <property type="evidence" value="ECO:0007669"/>
    <property type="project" value="InterPro"/>
</dbReference>
<accession>F6DBN9</accession>
<dbReference type="RefSeq" id="WP_013836210.1">
    <property type="nucleotide sequence ID" value="NC_015581.1"/>
</dbReference>
<keyword evidence="1" id="KW-0949">S-adenosyl-L-methionine</keyword>
<dbReference type="HAMAP" id="MF_02057">
    <property type="entry name" value="tRNA_methyltr_CmoM"/>
    <property type="match status" value="1"/>
</dbReference>
<dbReference type="Gene3D" id="3.40.50.150">
    <property type="entry name" value="Vaccinia Virus protein VP39"/>
    <property type="match status" value="1"/>
</dbReference>
<proteinExistence type="inferred from homology"/>